<evidence type="ECO:0000313" key="2">
    <source>
        <dbReference type="Proteomes" id="UP001179121"/>
    </source>
</evidence>
<dbReference type="EMBL" id="OX365700">
    <property type="protein sequence ID" value="CAI4033729.1"/>
    <property type="molecule type" value="Genomic_DNA"/>
</dbReference>
<dbReference type="Gene3D" id="3.30.160.250">
    <property type="match status" value="1"/>
</dbReference>
<dbReference type="SUPFAM" id="SSF143100">
    <property type="entry name" value="TTHA1013/TTHA0281-like"/>
    <property type="match status" value="1"/>
</dbReference>
<dbReference type="Proteomes" id="UP001179121">
    <property type="component" value="Chromosome"/>
</dbReference>
<evidence type="ECO:0008006" key="3">
    <source>
        <dbReference type="Google" id="ProtNLM"/>
    </source>
</evidence>
<proteinExistence type="predicted"/>
<dbReference type="AlphaFoldDB" id="A0AA86N317"/>
<name>A0AA86N317_9BACT</name>
<dbReference type="KEGG" id="nti:DNFV4_04171"/>
<protein>
    <recommendedName>
        <fullName evidence="3">HicB family protein</fullName>
    </recommendedName>
</protein>
<sequence>MARRRVNRKDYHINIFYSEADGGYVADIPDLQAGSAFGKTPAEALKQVQLAKRLWLQSAKAERKPIPKPRDRPAIYQTASELLVGF</sequence>
<gene>
    <name evidence="1" type="ORF">DNFV4_04171</name>
</gene>
<dbReference type="InterPro" id="IPR035069">
    <property type="entry name" value="TTHA1013/TTHA0281-like"/>
</dbReference>
<keyword evidence="2" id="KW-1185">Reference proteome</keyword>
<accession>A0AA86N317</accession>
<organism evidence="1 2">
    <name type="scientific">Nitrospira tepida</name>
    <dbReference type="NCBI Taxonomy" id="2973512"/>
    <lineage>
        <taxon>Bacteria</taxon>
        <taxon>Pseudomonadati</taxon>
        <taxon>Nitrospirota</taxon>
        <taxon>Nitrospiria</taxon>
        <taxon>Nitrospirales</taxon>
        <taxon>Nitrospiraceae</taxon>
        <taxon>Nitrospira</taxon>
    </lineage>
</organism>
<evidence type="ECO:0000313" key="1">
    <source>
        <dbReference type="EMBL" id="CAI4033729.1"/>
    </source>
</evidence>
<reference evidence="1" key="1">
    <citation type="submission" date="2022-10" db="EMBL/GenBank/DDBJ databases">
        <authorList>
            <person name="Koch H."/>
        </authorList>
    </citation>
    <scope>NUCLEOTIDE SEQUENCE</scope>
    <source>
        <strain evidence="1">DNF</strain>
    </source>
</reference>